<evidence type="ECO:0000256" key="1">
    <source>
        <dbReference type="ARBA" id="ARBA00004544"/>
    </source>
</evidence>
<evidence type="ECO:0000256" key="2">
    <source>
        <dbReference type="ARBA" id="ARBA00009049"/>
    </source>
</evidence>
<dbReference type="Pfam" id="PF10165">
    <property type="entry name" value="Ric8"/>
    <property type="match status" value="1"/>
</dbReference>
<evidence type="ECO:0008006" key="9">
    <source>
        <dbReference type="Google" id="ProtNLM"/>
    </source>
</evidence>
<protein>
    <recommendedName>
        <fullName evidence="9">Synembryn</fullName>
    </recommendedName>
</protein>
<evidence type="ECO:0000313" key="8">
    <source>
        <dbReference type="Proteomes" id="UP000030764"/>
    </source>
</evidence>
<accession>A0A085N3T8</accession>
<name>A0A085N3T8_9BILA</name>
<dbReference type="InterPro" id="IPR019318">
    <property type="entry name" value="Gua_nucleotide_exch_fac_Ric8"/>
</dbReference>
<gene>
    <name evidence="6" type="ORF">M513_04670</name>
    <name evidence="7" type="ORF">M514_04670</name>
</gene>
<dbReference type="PRINTS" id="PR01802">
    <property type="entry name" value="SYNEMBRYN"/>
</dbReference>
<evidence type="ECO:0000256" key="5">
    <source>
        <dbReference type="ARBA" id="ARBA00023186"/>
    </source>
</evidence>
<evidence type="ECO:0000313" key="7">
    <source>
        <dbReference type="EMBL" id="KFD64134.1"/>
    </source>
</evidence>
<dbReference type="Proteomes" id="UP000030758">
    <property type="component" value="Unassembled WGS sequence"/>
</dbReference>
<keyword evidence="8" id="KW-1185">Reference proteome</keyword>
<comment type="similarity">
    <text evidence="2">Belongs to the synembryn family.</text>
</comment>
<keyword evidence="3" id="KW-0963">Cytoplasm</keyword>
<dbReference type="EMBL" id="KL367561">
    <property type="protein sequence ID" value="KFD64134.1"/>
    <property type="molecule type" value="Genomic_DNA"/>
</dbReference>
<organism evidence="7">
    <name type="scientific">Trichuris suis</name>
    <name type="common">pig whipworm</name>
    <dbReference type="NCBI Taxonomy" id="68888"/>
    <lineage>
        <taxon>Eukaryota</taxon>
        <taxon>Metazoa</taxon>
        <taxon>Ecdysozoa</taxon>
        <taxon>Nematoda</taxon>
        <taxon>Enoplea</taxon>
        <taxon>Dorylaimia</taxon>
        <taxon>Trichinellida</taxon>
        <taxon>Trichuridae</taxon>
        <taxon>Trichuris</taxon>
    </lineage>
</organism>
<dbReference type="PANTHER" id="PTHR12425">
    <property type="entry name" value="SYNEMBRYN"/>
    <property type="match status" value="1"/>
</dbReference>
<evidence type="ECO:0000256" key="3">
    <source>
        <dbReference type="ARBA" id="ARBA00022490"/>
    </source>
</evidence>
<sequence>MDFEELAQSISSLPLSEVGNAISKFTENSLHKFNFSTETKESKATLSSAIIKRFGELISLPDVSFRILQLVRILCRDGDLANDLSEPALLEALFSVAGFGAKTTASAQTILEAKKCCCNLFFLSNQARKEFKWLSELAESIRSVEDIEQDGIIFDLRLVFLLSGLSREDAQSFYDCPIHSALFFLLRKLDNECVGYFNNRYVQVSNECLKALFNVLSLRSAAPGKDALGAEINHDLAVLMKRYVMRPTADEDKEAEFHTNAINLLTLLHPSYYDLLFRKDLTVENSKHIEKDVVVGLPWTCLDDFDLAPVDEILEILSSQCDTTTAKNHEFIRPTLVLLTNIATFNRTICRYIRYQVLPPLRDVHHRPEVGSSLRNKVVRLMTSVSDVSAVAAEFLFVLCNFNVDRLIKYTGFGNAAGLLSANGLLAKYATNRNGESHKEESDENSDTEEYIAVKDKINPVLGCYEPDRPSSTEGMSEEQKEFEAMQLVNKIDKMMRRVLTMPLIGVI</sequence>
<evidence type="ECO:0000313" key="6">
    <source>
        <dbReference type="EMBL" id="KFD54523.1"/>
    </source>
</evidence>
<dbReference type="InterPro" id="IPR008376">
    <property type="entry name" value="Chaperone_Ric-8_A/B"/>
</dbReference>
<reference evidence="7 8" key="1">
    <citation type="journal article" date="2014" name="Nat. Genet.">
        <title>Genome and transcriptome of the porcine whipworm Trichuris suis.</title>
        <authorList>
            <person name="Jex A.R."/>
            <person name="Nejsum P."/>
            <person name="Schwarz E.M."/>
            <person name="Hu L."/>
            <person name="Young N.D."/>
            <person name="Hall R.S."/>
            <person name="Korhonen P.K."/>
            <person name="Liao S."/>
            <person name="Thamsborg S."/>
            <person name="Xia J."/>
            <person name="Xu P."/>
            <person name="Wang S."/>
            <person name="Scheerlinck J.P."/>
            <person name="Hofmann A."/>
            <person name="Sternberg P.W."/>
            <person name="Wang J."/>
            <person name="Gasser R.B."/>
        </authorList>
    </citation>
    <scope>NUCLEOTIDE SEQUENCE [LARGE SCALE GENOMIC DNA]</scope>
    <source>
        <strain evidence="7">DCEP-RM93F</strain>
        <strain evidence="6">DCEP-RM93M</strain>
    </source>
</reference>
<dbReference type="EMBL" id="KL363207">
    <property type="protein sequence ID" value="KFD54523.1"/>
    <property type="molecule type" value="Genomic_DNA"/>
</dbReference>
<dbReference type="Proteomes" id="UP000030764">
    <property type="component" value="Unassembled WGS sequence"/>
</dbReference>
<dbReference type="GO" id="GO:0005938">
    <property type="term" value="C:cell cortex"/>
    <property type="evidence" value="ECO:0007669"/>
    <property type="project" value="UniProtKB-SubCell"/>
</dbReference>
<dbReference type="AlphaFoldDB" id="A0A085N3T8"/>
<keyword evidence="4" id="KW-0344">Guanine-nucleotide releasing factor</keyword>
<evidence type="ECO:0000256" key="4">
    <source>
        <dbReference type="ARBA" id="ARBA00022658"/>
    </source>
</evidence>
<proteinExistence type="inferred from homology"/>
<dbReference type="GO" id="GO:0005085">
    <property type="term" value="F:guanyl-nucleotide exchange factor activity"/>
    <property type="evidence" value="ECO:0007669"/>
    <property type="project" value="UniProtKB-KW"/>
</dbReference>
<dbReference type="PANTHER" id="PTHR12425:SF5">
    <property type="entry name" value="SYNEMBRYN"/>
    <property type="match status" value="1"/>
</dbReference>
<dbReference type="GO" id="GO:0001965">
    <property type="term" value="F:G-protein alpha-subunit binding"/>
    <property type="evidence" value="ECO:0007669"/>
    <property type="project" value="TreeGrafter"/>
</dbReference>
<comment type="subcellular location">
    <subcellularLocation>
        <location evidence="1">Cytoplasm</location>
        <location evidence="1">Cell cortex</location>
    </subcellularLocation>
</comment>
<keyword evidence="5" id="KW-0143">Chaperone</keyword>
<dbReference type="GO" id="GO:0007186">
    <property type="term" value="P:G protein-coupled receptor signaling pathway"/>
    <property type="evidence" value="ECO:0007669"/>
    <property type="project" value="TreeGrafter"/>
</dbReference>